<dbReference type="Gene3D" id="2.60.120.560">
    <property type="entry name" value="Exo-inulinase, domain 1"/>
    <property type="match status" value="1"/>
</dbReference>
<dbReference type="AlphaFoldDB" id="A0A8J3BUW7"/>
<reference evidence="2" key="1">
    <citation type="journal article" date="2014" name="Int. J. Syst. Evol. Microbiol.">
        <title>Complete genome sequence of Corynebacterium casei LMG S-19264T (=DSM 44701T), isolated from a smear-ripened cheese.</title>
        <authorList>
            <consortium name="US DOE Joint Genome Institute (JGI-PGF)"/>
            <person name="Walter F."/>
            <person name="Albersmeier A."/>
            <person name="Kalinowski J."/>
            <person name="Ruckert C."/>
        </authorList>
    </citation>
    <scope>NUCLEOTIDE SEQUENCE</scope>
    <source>
        <strain evidence="2">JCM 3091</strain>
    </source>
</reference>
<dbReference type="Proteomes" id="UP000662200">
    <property type="component" value="Unassembled WGS sequence"/>
</dbReference>
<name>A0A8J3BUW7_9ACTN</name>
<accession>A0A8J3BUW7</accession>
<proteinExistence type="predicted"/>
<sequence length="259" mass="27843">MRLSSVLAVLALAAAGSVVAAGPAAAATVWGANPPAGNRLVTNEYAYWNRGRAGSLTSPSWEMTSGSLYARRTSAGSVYWSGRPDDRAPDARSASGTNSAVFRLTTKAATFRDTTVRTRLNIAGLTATRSTPRTDWDGIHLFLRYRGERHLYYASVARRDGHVVLKKKCPGGSSNGGTYYTLAERAGHRIPYGRWRWVSASARNHASGAVSLYLSVGDRLVLRATDRDTGCGAIRAAGRVGVRGDNANFTFQSFRAARL</sequence>
<gene>
    <name evidence="2" type="ORF">GCM10010124_36370</name>
</gene>
<keyword evidence="3" id="KW-1185">Reference proteome</keyword>
<comment type="caution">
    <text evidence="2">The sequence shown here is derived from an EMBL/GenBank/DDBJ whole genome shotgun (WGS) entry which is preliminary data.</text>
</comment>
<organism evidence="2 3">
    <name type="scientific">Pilimelia terevasa</name>
    <dbReference type="NCBI Taxonomy" id="53372"/>
    <lineage>
        <taxon>Bacteria</taxon>
        <taxon>Bacillati</taxon>
        <taxon>Actinomycetota</taxon>
        <taxon>Actinomycetes</taxon>
        <taxon>Micromonosporales</taxon>
        <taxon>Micromonosporaceae</taxon>
        <taxon>Pilimelia</taxon>
    </lineage>
</organism>
<dbReference type="RefSeq" id="WP_189115568.1">
    <property type="nucleotide sequence ID" value="NZ_BMQC01000017.1"/>
</dbReference>
<evidence type="ECO:0000313" key="2">
    <source>
        <dbReference type="EMBL" id="GGK40358.1"/>
    </source>
</evidence>
<reference evidence="2" key="2">
    <citation type="submission" date="2020-09" db="EMBL/GenBank/DDBJ databases">
        <authorList>
            <person name="Sun Q."/>
            <person name="Ohkuma M."/>
        </authorList>
    </citation>
    <scope>NUCLEOTIDE SEQUENCE</scope>
    <source>
        <strain evidence="2">JCM 3091</strain>
    </source>
</reference>
<evidence type="ECO:0000256" key="1">
    <source>
        <dbReference type="SAM" id="SignalP"/>
    </source>
</evidence>
<keyword evidence="1" id="KW-0732">Signal</keyword>
<feature type="signal peptide" evidence="1">
    <location>
        <begin position="1"/>
        <end position="20"/>
    </location>
</feature>
<dbReference type="EMBL" id="BMQC01000017">
    <property type="protein sequence ID" value="GGK40358.1"/>
    <property type="molecule type" value="Genomic_DNA"/>
</dbReference>
<evidence type="ECO:0000313" key="3">
    <source>
        <dbReference type="Proteomes" id="UP000662200"/>
    </source>
</evidence>
<protein>
    <submittedName>
        <fullName evidence="2">Uncharacterized protein</fullName>
    </submittedName>
</protein>
<feature type="chain" id="PRO_5039215563" evidence="1">
    <location>
        <begin position="21"/>
        <end position="259"/>
    </location>
</feature>